<name>A0A516KDP2_9BACI</name>
<feature type="transmembrane region" description="Helical" evidence="6">
    <location>
        <begin position="139"/>
        <end position="162"/>
    </location>
</feature>
<keyword evidence="5 6" id="KW-0472">Membrane</keyword>
<dbReference type="Pfam" id="PF07690">
    <property type="entry name" value="MFS_1"/>
    <property type="match status" value="1"/>
</dbReference>
<feature type="transmembrane region" description="Helical" evidence="6">
    <location>
        <begin position="313"/>
        <end position="334"/>
    </location>
</feature>
<dbReference type="KEGG" id="aqt:FN924_04440"/>
<dbReference type="RefSeq" id="WP_143892237.1">
    <property type="nucleotide sequence ID" value="NZ_CP041666.1"/>
</dbReference>
<feature type="transmembrane region" description="Helical" evidence="6">
    <location>
        <begin position="42"/>
        <end position="66"/>
    </location>
</feature>
<feature type="transmembrane region" description="Helical" evidence="6">
    <location>
        <begin position="229"/>
        <end position="250"/>
    </location>
</feature>
<organism evidence="7 8">
    <name type="scientific">Radiobacillus deserti</name>
    <dbReference type="NCBI Taxonomy" id="2594883"/>
    <lineage>
        <taxon>Bacteria</taxon>
        <taxon>Bacillati</taxon>
        <taxon>Bacillota</taxon>
        <taxon>Bacilli</taxon>
        <taxon>Bacillales</taxon>
        <taxon>Bacillaceae</taxon>
        <taxon>Radiobacillus</taxon>
    </lineage>
</organism>
<dbReference type="InterPro" id="IPR036259">
    <property type="entry name" value="MFS_trans_sf"/>
</dbReference>
<comment type="subcellular location">
    <subcellularLocation>
        <location evidence="1">Cell membrane</location>
        <topology evidence="1">Multi-pass membrane protein</topology>
    </subcellularLocation>
</comment>
<feature type="transmembrane region" description="Helical" evidence="6">
    <location>
        <begin position="289"/>
        <end position="307"/>
    </location>
</feature>
<accession>A0A516KDP2</accession>
<sequence length="423" mass="47076">MVNVFKNRNFSFLFIGRLITNLGDSIYAIAAMWLVFNLTNDPFYTGLASAIVFIPQLFGFIFGPLVDRLSLKFTLIITQVMEGLLILCVPVASYFNVLNVWIVIIVMFLASVFSEISYPAQSSILPRILKEEDLVHGNSLMSFAYQGIDFALTAVSGLLLVYIGVINIYIVDSITFILAGIMFLNINIKNNQKTDDKKSKAGLKEIISNYKKDLKVGLNFVKNSFIPKLLIPLVIANGLFGMINAILPAFSISKGGDEYYGYYMAAWSVGMLLGSLIAPLFQKFPIGRVIILSTFISFIIWFVSFLSNPVLSLILFGIANVTLGIVNVLIFTMFQTLIPEELLGRVFAVISSISSIALPFGSILGGFLGSIIDSSYVYLMGAISLLFVSVYWIVYPKLRNLPSYNKMNKENYIFFEKGQEISQ</sequence>
<dbReference type="GO" id="GO:0022857">
    <property type="term" value="F:transmembrane transporter activity"/>
    <property type="evidence" value="ECO:0007669"/>
    <property type="project" value="InterPro"/>
</dbReference>
<keyword evidence="3 6" id="KW-0812">Transmembrane</keyword>
<dbReference type="EMBL" id="CP041666">
    <property type="protein sequence ID" value="QDP39487.1"/>
    <property type="molecule type" value="Genomic_DNA"/>
</dbReference>
<evidence type="ECO:0000256" key="2">
    <source>
        <dbReference type="ARBA" id="ARBA00022475"/>
    </source>
</evidence>
<reference evidence="7 8" key="1">
    <citation type="submission" date="2019-07" db="EMBL/GenBank/DDBJ databases">
        <authorList>
            <person name="Li J."/>
        </authorList>
    </citation>
    <scope>NUCLEOTIDE SEQUENCE [LARGE SCALE GENOMIC DNA]</scope>
    <source>
        <strain evidence="7 8">TKL69</strain>
    </source>
</reference>
<dbReference type="AlphaFoldDB" id="A0A516KDP2"/>
<feature type="transmembrane region" description="Helical" evidence="6">
    <location>
        <begin position="12"/>
        <end position="36"/>
    </location>
</feature>
<evidence type="ECO:0000256" key="4">
    <source>
        <dbReference type="ARBA" id="ARBA00022989"/>
    </source>
</evidence>
<keyword evidence="2" id="KW-1003">Cell membrane</keyword>
<dbReference type="CDD" id="cd06173">
    <property type="entry name" value="MFS_MefA_like"/>
    <property type="match status" value="1"/>
</dbReference>
<dbReference type="InterPro" id="IPR011701">
    <property type="entry name" value="MFS"/>
</dbReference>
<dbReference type="GO" id="GO:0005886">
    <property type="term" value="C:plasma membrane"/>
    <property type="evidence" value="ECO:0007669"/>
    <property type="project" value="UniProtKB-SubCell"/>
</dbReference>
<dbReference type="PANTHER" id="PTHR23513:SF6">
    <property type="entry name" value="MAJOR FACILITATOR SUPERFAMILY ASSOCIATED DOMAIN-CONTAINING PROTEIN"/>
    <property type="match status" value="1"/>
</dbReference>
<dbReference type="Gene3D" id="1.20.1250.20">
    <property type="entry name" value="MFS general substrate transporter like domains"/>
    <property type="match status" value="1"/>
</dbReference>
<dbReference type="PANTHER" id="PTHR23513">
    <property type="entry name" value="INTEGRAL MEMBRANE EFFLUX PROTEIN-RELATED"/>
    <property type="match status" value="1"/>
</dbReference>
<feature type="transmembrane region" description="Helical" evidence="6">
    <location>
        <begin position="375"/>
        <end position="394"/>
    </location>
</feature>
<dbReference type="SUPFAM" id="SSF103473">
    <property type="entry name" value="MFS general substrate transporter"/>
    <property type="match status" value="1"/>
</dbReference>
<evidence type="ECO:0000313" key="7">
    <source>
        <dbReference type="EMBL" id="QDP39487.1"/>
    </source>
</evidence>
<dbReference type="OrthoDB" id="2287060at2"/>
<feature type="transmembrane region" description="Helical" evidence="6">
    <location>
        <begin position="168"/>
        <end position="188"/>
    </location>
</feature>
<protein>
    <submittedName>
        <fullName evidence="7">MFS transporter</fullName>
    </submittedName>
</protein>
<feature type="transmembrane region" description="Helical" evidence="6">
    <location>
        <begin position="346"/>
        <end position="369"/>
    </location>
</feature>
<evidence type="ECO:0000256" key="5">
    <source>
        <dbReference type="ARBA" id="ARBA00023136"/>
    </source>
</evidence>
<feature type="transmembrane region" description="Helical" evidence="6">
    <location>
        <begin position="262"/>
        <end position="282"/>
    </location>
</feature>
<evidence type="ECO:0000256" key="6">
    <source>
        <dbReference type="SAM" id="Phobius"/>
    </source>
</evidence>
<keyword evidence="8" id="KW-1185">Reference proteome</keyword>
<evidence type="ECO:0000256" key="3">
    <source>
        <dbReference type="ARBA" id="ARBA00022692"/>
    </source>
</evidence>
<evidence type="ECO:0000313" key="8">
    <source>
        <dbReference type="Proteomes" id="UP000315215"/>
    </source>
</evidence>
<dbReference type="Proteomes" id="UP000315215">
    <property type="component" value="Chromosome"/>
</dbReference>
<keyword evidence="4 6" id="KW-1133">Transmembrane helix</keyword>
<proteinExistence type="predicted"/>
<gene>
    <name evidence="7" type="ORF">FN924_04440</name>
</gene>
<evidence type="ECO:0000256" key="1">
    <source>
        <dbReference type="ARBA" id="ARBA00004651"/>
    </source>
</evidence>